<name>A0A7U3YJ26_DESPD</name>
<keyword evidence="2" id="KW-1185">Reference proteome</keyword>
<dbReference type="Proteomes" id="UP000006365">
    <property type="component" value="Chromosome"/>
</dbReference>
<sequence>MSAMSYLNKTDVNLLLIDNQEQLLSSSLLLPELRKQFLNEQVCCLAAPDSLCGLQLWRAFEMDVVVIAACEAGPLRTMIMDLEGEHPGVVVLVAGEEHDRPGVLPVLRETGSRFIPMYSNGDTSPVGEITRQVRQLRTEKLKIARSLALEAQQVGPRYILRLRAPQSCH</sequence>
<evidence type="ECO:0000313" key="2">
    <source>
        <dbReference type="Proteomes" id="UP000006365"/>
    </source>
</evidence>
<gene>
    <name evidence="1" type="ordered locus">Despr_0119</name>
</gene>
<proteinExistence type="predicted"/>
<dbReference type="KEGG" id="dpr:Despr_0119"/>
<reference evidence="1 2" key="1">
    <citation type="journal article" date="2011" name="Stand. Genomic Sci.">
        <title>Complete genome sequence of Desulfobulbus propionicus type strain (1pr3).</title>
        <authorList>
            <person name="Pagani I."/>
            <person name="Lapidus A."/>
            <person name="Nolan M."/>
            <person name="Lucas S."/>
            <person name="Hammon N."/>
            <person name="Deshpande S."/>
            <person name="Cheng J.F."/>
            <person name="Chertkov O."/>
            <person name="Davenport K."/>
            <person name="Tapia R."/>
            <person name="Han C."/>
            <person name="Goodwin L."/>
            <person name="Pitluck S."/>
            <person name="Liolios K."/>
            <person name="Mavromatis K."/>
            <person name="Ivanova N."/>
            <person name="Mikhailova N."/>
            <person name="Pati A."/>
            <person name="Chen A."/>
            <person name="Palaniappan K."/>
            <person name="Land M."/>
            <person name="Hauser L."/>
            <person name="Chang Y.J."/>
            <person name="Jeffries C.D."/>
            <person name="Detter J.C."/>
            <person name="Brambilla E."/>
            <person name="Kannan K.P."/>
            <person name="Djao O.D."/>
            <person name="Rohde M."/>
            <person name="Pukall R."/>
            <person name="Spring S."/>
            <person name="Goker M."/>
            <person name="Sikorski J."/>
            <person name="Woyke T."/>
            <person name="Bristow J."/>
            <person name="Eisen J.A."/>
            <person name="Markowitz V."/>
            <person name="Hugenholtz P."/>
            <person name="Kyrpides N.C."/>
            <person name="Klenk H.P."/>
        </authorList>
    </citation>
    <scope>NUCLEOTIDE SEQUENCE [LARGE SCALE GENOMIC DNA]</scope>
    <source>
        <strain evidence="2">ATCC 33891 / DSM 2032 / 1pr3</strain>
    </source>
</reference>
<dbReference type="RefSeq" id="WP_015722858.1">
    <property type="nucleotide sequence ID" value="NC_014972.1"/>
</dbReference>
<evidence type="ECO:0000313" key="1">
    <source>
        <dbReference type="EMBL" id="ADW16310.1"/>
    </source>
</evidence>
<dbReference type="AlphaFoldDB" id="A0A7U3YJ26"/>
<dbReference type="EMBL" id="CP002364">
    <property type="protein sequence ID" value="ADW16310.1"/>
    <property type="molecule type" value="Genomic_DNA"/>
</dbReference>
<organism evidence="1 2">
    <name type="scientific">Desulfobulbus propionicus (strain ATCC 33891 / DSM 2032 / VKM B-1956 / 1pr3)</name>
    <dbReference type="NCBI Taxonomy" id="577650"/>
    <lineage>
        <taxon>Bacteria</taxon>
        <taxon>Pseudomonadati</taxon>
        <taxon>Thermodesulfobacteriota</taxon>
        <taxon>Desulfobulbia</taxon>
        <taxon>Desulfobulbales</taxon>
        <taxon>Desulfobulbaceae</taxon>
        <taxon>Desulfobulbus</taxon>
    </lineage>
</organism>
<accession>A0A7U3YJ26</accession>
<evidence type="ECO:0008006" key="3">
    <source>
        <dbReference type="Google" id="ProtNLM"/>
    </source>
</evidence>
<protein>
    <recommendedName>
        <fullName evidence="3">Response regulatory domain-containing protein</fullName>
    </recommendedName>
</protein>